<organism evidence="2 3">
    <name type="scientific">Candidatus Eisenbergiella stercorigallinarum</name>
    <dbReference type="NCBI Taxonomy" id="2838557"/>
    <lineage>
        <taxon>Bacteria</taxon>
        <taxon>Bacillati</taxon>
        <taxon>Bacillota</taxon>
        <taxon>Clostridia</taxon>
        <taxon>Lachnospirales</taxon>
        <taxon>Lachnospiraceae</taxon>
        <taxon>Eisenbergiella</taxon>
    </lineage>
</organism>
<evidence type="ECO:0000313" key="3">
    <source>
        <dbReference type="Proteomes" id="UP000823851"/>
    </source>
</evidence>
<evidence type="ECO:0000313" key="2">
    <source>
        <dbReference type="EMBL" id="HJD30863.1"/>
    </source>
</evidence>
<gene>
    <name evidence="2" type="ORF">H9912_02870</name>
</gene>
<evidence type="ECO:0000259" key="1">
    <source>
        <dbReference type="Pfam" id="PF08378"/>
    </source>
</evidence>
<feature type="domain" description="NERD" evidence="1">
    <location>
        <begin position="76"/>
        <end position="154"/>
    </location>
</feature>
<dbReference type="InterPro" id="IPR011528">
    <property type="entry name" value="NERD"/>
</dbReference>
<reference evidence="2" key="2">
    <citation type="submission" date="2021-04" db="EMBL/GenBank/DDBJ databases">
        <authorList>
            <person name="Gilroy R."/>
        </authorList>
    </citation>
    <scope>NUCLEOTIDE SEQUENCE</scope>
    <source>
        <strain evidence="2">ChiHjej8B7-25341</strain>
    </source>
</reference>
<sequence length="209" mass="23468">MLTAAVLLVIFLFFYRKKYTYNPYDVKYSHSSYYDCTFSGPEKCTDRIRGVIRQMAGYGLLVPAASLSAQPGQKGADLLFIHESGIYALTSADLAGAISGNPSGRYWIQSFSSGFPGCRNYLYSPFLINKRSLDLVRWECRDMPALPCYSVAVFGPKGILLTSGGLGENRWAVTLGEFPLLMADLMRHNRRRLKPEQVDLIRDRLKGRS</sequence>
<protein>
    <submittedName>
        <fullName evidence="2">NERD domain-containing protein</fullName>
    </submittedName>
</protein>
<comment type="caution">
    <text evidence="2">The sequence shown here is derived from an EMBL/GenBank/DDBJ whole genome shotgun (WGS) entry which is preliminary data.</text>
</comment>
<reference evidence="2" key="1">
    <citation type="journal article" date="2021" name="PeerJ">
        <title>Extensive microbial diversity within the chicken gut microbiome revealed by metagenomics and culture.</title>
        <authorList>
            <person name="Gilroy R."/>
            <person name="Ravi A."/>
            <person name="Getino M."/>
            <person name="Pursley I."/>
            <person name="Horton D.L."/>
            <person name="Alikhan N.F."/>
            <person name="Baker D."/>
            <person name="Gharbi K."/>
            <person name="Hall N."/>
            <person name="Watson M."/>
            <person name="Adriaenssens E.M."/>
            <person name="Foster-Nyarko E."/>
            <person name="Jarju S."/>
            <person name="Secka A."/>
            <person name="Antonio M."/>
            <person name="Oren A."/>
            <person name="Chaudhuri R.R."/>
            <person name="La Ragione R."/>
            <person name="Hildebrand F."/>
            <person name="Pallen M.J."/>
        </authorList>
    </citation>
    <scope>NUCLEOTIDE SEQUENCE</scope>
    <source>
        <strain evidence="2">ChiHjej8B7-25341</strain>
    </source>
</reference>
<dbReference type="Pfam" id="PF08378">
    <property type="entry name" value="NERD"/>
    <property type="match status" value="1"/>
</dbReference>
<proteinExistence type="predicted"/>
<name>A0A9D2QWB0_9FIRM</name>
<dbReference type="AlphaFoldDB" id="A0A9D2QWB0"/>
<dbReference type="Proteomes" id="UP000823851">
    <property type="component" value="Unassembled WGS sequence"/>
</dbReference>
<accession>A0A9D2QWB0</accession>
<dbReference type="EMBL" id="DWUW01000081">
    <property type="protein sequence ID" value="HJD30863.1"/>
    <property type="molecule type" value="Genomic_DNA"/>
</dbReference>